<accession>A0A9D1ZRS5</accession>
<dbReference type="Gene3D" id="1.10.10.10">
    <property type="entry name" value="Winged helix-like DNA-binding domain superfamily/Winged helix DNA-binding domain"/>
    <property type="match status" value="1"/>
</dbReference>
<dbReference type="PANTHER" id="PTHR33238:SF11">
    <property type="entry name" value="TRANSCRIPTIONAL REGULATOR MNTR"/>
    <property type="match status" value="1"/>
</dbReference>
<dbReference type="Gene3D" id="2.30.30.90">
    <property type="match status" value="1"/>
</dbReference>
<comment type="caution">
    <text evidence="14">The sequence shown here is derived from an EMBL/GenBank/DDBJ whole genome shotgun (WGS) entry which is preliminary data.</text>
</comment>
<keyword evidence="8" id="KW-0238">DNA-binding</keyword>
<dbReference type="InterPro" id="IPR036390">
    <property type="entry name" value="WH_DNA-bd_sf"/>
</dbReference>
<dbReference type="GO" id="GO:0005737">
    <property type="term" value="C:cytoplasm"/>
    <property type="evidence" value="ECO:0007669"/>
    <property type="project" value="UniProtKB-SubCell"/>
</dbReference>
<evidence type="ECO:0000256" key="10">
    <source>
        <dbReference type="ARBA" id="ARBA00023163"/>
    </source>
</evidence>
<dbReference type="InterPro" id="IPR036388">
    <property type="entry name" value="WH-like_DNA-bd_sf"/>
</dbReference>
<reference evidence="14" key="2">
    <citation type="submission" date="2021-04" db="EMBL/GenBank/DDBJ databases">
        <authorList>
            <person name="Gilroy R."/>
        </authorList>
    </citation>
    <scope>NUCLEOTIDE SEQUENCE</scope>
    <source>
        <strain evidence="14">ChiHjej12B11-9195</strain>
    </source>
</reference>
<sequence>MSLAKLSNSTQNYLKIIWGITEHGTEPASTSVIAARAGLRPSSVSDAVKRLAAAGLVEHQRYGTIELTEQGREYAVSMVRRHRLVETFLVKTLGYTWDQVHDEAEVLEHAVSDLMIERIDALLGHPTRDPHGDPIPSPTGEVESIAPHTLLDCSPKDRVLVERISDDNPQLLRFFAGHGIAPGTRLEVTAVNSAEAGQGSAVNLVLPNDSELSLDTGAAASVYVSYL</sequence>
<dbReference type="Gene3D" id="1.10.60.10">
    <property type="entry name" value="Iron dependent repressor, metal binding and dimerisation domain"/>
    <property type="match status" value="1"/>
</dbReference>
<dbReference type="PROSITE" id="PS50944">
    <property type="entry name" value="HTH_DTXR"/>
    <property type="match status" value="1"/>
</dbReference>
<dbReference type="AlphaFoldDB" id="A0A9D1ZRS5"/>
<evidence type="ECO:0000313" key="14">
    <source>
        <dbReference type="EMBL" id="HIY94670.1"/>
    </source>
</evidence>
<proteinExistence type="inferred from homology"/>
<keyword evidence="6" id="KW-0408">Iron</keyword>
<dbReference type="InterPro" id="IPR022687">
    <property type="entry name" value="HTH_DTXR"/>
</dbReference>
<feature type="domain" description="HTH dtxR-type" evidence="13">
    <location>
        <begin position="6"/>
        <end position="68"/>
    </location>
</feature>
<dbReference type="InterPro" id="IPR050536">
    <property type="entry name" value="DtxR_MntR_Metal-Reg"/>
</dbReference>
<evidence type="ECO:0000256" key="6">
    <source>
        <dbReference type="ARBA" id="ARBA00023004"/>
    </source>
</evidence>
<keyword evidence="4" id="KW-0963">Cytoplasm</keyword>
<keyword evidence="9" id="KW-0010">Activator</keyword>
<comment type="subcellular location">
    <subcellularLocation>
        <location evidence="1">Cytoplasm</location>
    </subcellularLocation>
</comment>
<evidence type="ECO:0000256" key="5">
    <source>
        <dbReference type="ARBA" id="ARBA00022491"/>
    </source>
</evidence>
<dbReference type="EMBL" id="DXCN01000029">
    <property type="protein sequence ID" value="HIY94670.1"/>
    <property type="molecule type" value="Genomic_DNA"/>
</dbReference>
<dbReference type="Pfam" id="PF04023">
    <property type="entry name" value="FeoA"/>
    <property type="match status" value="1"/>
</dbReference>
<evidence type="ECO:0000256" key="1">
    <source>
        <dbReference type="ARBA" id="ARBA00004496"/>
    </source>
</evidence>
<dbReference type="GO" id="GO:0003700">
    <property type="term" value="F:DNA-binding transcription factor activity"/>
    <property type="evidence" value="ECO:0007669"/>
    <property type="project" value="InterPro"/>
</dbReference>
<keyword evidence="7" id="KW-0805">Transcription regulation</keyword>
<dbReference type="InterPro" id="IPR008988">
    <property type="entry name" value="Transcriptional_repressor_C"/>
</dbReference>
<dbReference type="GO" id="GO:0045892">
    <property type="term" value="P:negative regulation of DNA-templated transcription"/>
    <property type="evidence" value="ECO:0007669"/>
    <property type="project" value="TreeGrafter"/>
</dbReference>
<protein>
    <recommendedName>
        <fullName evidence="12">Manganese transport regulator</fullName>
    </recommendedName>
</protein>
<comment type="similarity">
    <text evidence="2">Belongs to the DtxR/MntR family.</text>
</comment>
<evidence type="ECO:0000256" key="3">
    <source>
        <dbReference type="ARBA" id="ARBA00011738"/>
    </source>
</evidence>
<dbReference type="InterPro" id="IPR011991">
    <property type="entry name" value="ArsR-like_HTH"/>
</dbReference>
<evidence type="ECO:0000256" key="12">
    <source>
        <dbReference type="ARBA" id="ARBA00032593"/>
    </source>
</evidence>
<comment type="subunit">
    <text evidence="3">Homodimer.</text>
</comment>
<evidence type="ECO:0000259" key="13">
    <source>
        <dbReference type="PROSITE" id="PS50944"/>
    </source>
</evidence>
<dbReference type="InterPro" id="IPR036421">
    <property type="entry name" value="Fe_dep_repressor_sf"/>
</dbReference>
<dbReference type="InterPro" id="IPR022689">
    <property type="entry name" value="Iron_dep_repressor"/>
</dbReference>
<dbReference type="Pfam" id="PF01325">
    <property type="entry name" value="Fe_dep_repress"/>
    <property type="match status" value="1"/>
</dbReference>
<reference evidence="14" key="1">
    <citation type="journal article" date="2021" name="PeerJ">
        <title>Extensive microbial diversity within the chicken gut microbiome revealed by metagenomics and culture.</title>
        <authorList>
            <person name="Gilroy R."/>
            <person name="Ravi A."/>
            <person name="Getino M."/>
            <person name="Pursley I."/>
            <person name="Horton D.L."/>
            <person name="Alikhan N.F."/>
            <person name="Baker D."/>
            <person name="Gharbi K."/>
            <person name="Hall N."/>
            <person name="Watson M."/>
            <person name="Adriaenssens E.M."/>
            <person name="Foster-Nyarko E."/>
            <person name="Jarju S."/>
            <person name="Secka A."/>
            <person name="Antonio M."/>
            <person name="Oren A."/>
            <person name="Chaudhuri R.R."/>
            <person name="La Ragione R."/>
            <person name="Hildebrand F."/>
            <person name="Pallen M.J."/>
        </authorList>
    </citation>
    <scope>NUCLEOTIDE SEQUENCE</scope>
    <source>
        <strain evidence="14">ChiHjej12B11-9195</strain>
    </source>
</reference>
<dbReference type="InterPro" id="IPR001367">
    <property type="entry name" value="Fe_dep_repressor"/>
</dbReference>
<dbReference type="GO" id="GO:0046983">
    <property type="term" value="F:protein dimerization activity"/>
    <property type="evidence" value="ECO:0007669"/>
    <property type="project" value="InterPro"/>
</dbReference>
<name>A0A9D1ZRS5_9MICC</name>
<keyword evidence="5" id="KW-0678">Repressor</keyword>
<organism evidence="14 15">
    <name type="scientific">Candidatus Rothia avicola</name>
    <dbReference type="NCBI Taxonomy" id="2840478"/>
    <lineage>
        <taxon>Bacteria</taxon>
        <taxon>Bacillati</taxon>
        <taxon>Actinomycetota</taxon>
        <taxon>Actinomycetes</taxon>
        <taxon>Micrococcales</taxon>
        <taxon>Micrococcaceae</taxon>
        <taxon>Rothia</taxon>
    </lineage>
</organism>
<dbReference type="SMART" id="SM00899">
    <property type="entry name" value="FeoA"/>
    <property type="match status" value="1"/>
</dbReference>
<gene>
    <name evidence="14" type="ORF">H9821_03260</name>
</gene>
<dbReference type="SUPFAM" id="SSF50037">
    <property type="entry name" value="C-terminal domain of transcriptional repressors"/>
    <property type="match status" value="1"/>
</dbReference>
<dbReference type="SUPFAM" id="SSF46785">
    <property type="entry name" value="Winged helix' DNA-binding domain"/>
    <property type="match status" value="1"/>
</dbReference>
<dbReference type="SMART" id="SM00529">
    <property type="entry name" value="HTH_DTXR"/>
    <property type="match status" value="1"/>
</dbReference>
<dbReference type="FunFam" id="1.10.60.10:FF:000004">
    <property type="entry name" value="DtxR family transcriptional regulator"/>
    <property type="match status" value="1"/>
</dbReference>
<evidence type="ECO:0000256" key="7">
    <source>
        <dbReference type="ARBA" id="ARBA00023015"/>
    </source>
</evidence>
<dbReference type="SUPFAM" id="SSF47979">
    <property type="entry name" value="Iron-dependent repressor protein, dimerization domain"/>
    <property type="match status" value="1"/>
</dbReference>
<dbReference type="CDD" id="cd00090">
    <property type="entry name" value="HTH_ARSR"/>
    <property type="match status" value="1"/>
</dbReference>
<evidence type="ECO:0000256" key="11">
    <source>
        <dbReference type="ARBA" id="ARBA00023211"/>
    </source>
</evidence>
<dbReference type="InterPro" id="IPR038157">
    <property type="entry name" value="FeoA_core_dom"/>
</dbReference>
<dbReference type="GO" id="GO:0046914">
    <property type="term" value="F:transition metal ion binding"/>
    <property type="evidence" value="ECO:0007669"/>
    <property type="project" value="InterPro"/>
</dbReference>
<evidence type="ECO:0000256" key="9">
    <source>
        <dbReference type="ARBA" id="ARBA00023159"/>
    </source>
</evidence>
<dbReference type="InterPro" id="IPR007167">
    <property type="entry name" value="Fe-transptr_FeoA-like"/>
</dbReference>
<evidence type="ECO:0000256" key="2">
    <source>
        <dbReference type="ARBA" id="ARBA00007871"/>
    </source>
</evidence>
<evidence type="ECO:0000256" key="8">
    <source>
        <dbReference type="ARBA" id="ARBA00023125"/>
    </source>
</evidence>
<dbReference type="Proteomes" id="UP000824134">
    <property type="component" value="Unassembled WGS sequence"/>
</dbReference>
<keyword evidence="10" id="KW-0804">Transcription</keyword>
<evidence type="ECO:0000313" key="15">
    <source>
        <dbReference type="Proteomes" id="UP000824134"/>
    </source>
</evidence>
<dbReference type="PANTHER" id="PTHR33238">
    <property type="entry name" value="IRON (METAL) DEPENDENT REPRESSOR, DTXR FAMILY"/>
    <property type="match status" value="1"/>
</dbReference>
<dbReference type="Pfam" id="PF02742">
    <property type="entry name" value="Fe_dep_repr_C"/>
    <property type="match status" value="1"/>
</dbReference>
<evidence type="ECO:0000256" key="4">
    <source>
        <dbReference type="ARBA" id="ARBA00022490"/>
    </source>
</evidence>
<keyword evidence="11" id="KW-0464">Manganese</keyword>
<dbReference type="GO" id="GO:0003677">
    <property type="term" value="F:DNA binding"/>
    <property type="evidence" value="ECO:0007669"/>
    <property type="project" value="UniProtKB-KW"/>
</dbReference>